<evidence type="ECO:0000256" key="1">
    <source>
        <dbReference type="ARBA" id="ARBA00010936"/>
    </source>
</evidence>
<evidence type="ECO:0000313" key="9">
    <source>
        <dbReference type="Proteomes" id="UP000185746"/>
    </source>
</evidence>
<keyword evidence="3 7" id="KW-0456">Lyase</keyword>
<dbReference type="CDD" id="cd00959">
    <property type="entry name" value="DeoC"/>
    <property type="match status" value="1"/>
</dbReference>
<dbReference type="KEGG" id="surl:BI350_10345"/>
<dbReference type="InterPro" id="IPR013785">
    <property type="entry name" value="Aldolase_TIM"/>
</dbReference>
<dbReference type="UniPathway" id="UPA00002">
    <property type="reaction ID" value="UER00468"/>
</dbReference>
<dbReference type="EMBL" id="CP017560">
    <property type="protein sequence ID" value="AOV07895.1"/>
    <property type="molecule type" value="Genomic_DNA"/>
</dbReference>
<dbReference type="EC" id="4.1.2.4" evidence="7"/>
<keyword evidence="9" id="KW-1185">Reference proteome</keyword>
<protein>
    <recommendedName>
        <fullName evidence="7">Deoxyribose-phosphate aldolase</fullName>
        <shortName evidence="7">DERA</shortName>
        <ecNumber evidence="7">4.1.2.4</ecNumber>
    </recommendedName>
    <alternativeName>
        <fullName evidence="7">2-deoxy-D-ribose 5-phosphate aldolase</fullName>
    </alternativeName>
    <alternativeName>
        <fullName evidence="7">Phosphodeoxyriboaldolase</fullName>
        <shortName evidence="7">Deoxyriboaldolase</shortName>
    </alternativeName>
</protein>
<evidence type="ECO:0000256" key="2">
    <source>
        <dbReference type="ARBA" id="ARBA00022490"/>
    </source>
</evidence>
<dbReference type="SMART" id="SM01133">
    <property type="entry name" value="DeoC"/>
    <property type="match status" value="1"/>
</dbReference>
<evidence type="ECO:0000256" key="4">
    <source>
        <dbReference type="ARBA" id="ARBA00023270"/>
    </source>
</evidence>
<dbReference type="FunFam" id="3.20.20.70:FF:000044">
    <property type="entry name" value="Deoxyribose-phosphate aldolase"/>
    <property type="match status" value="1"/>
</dbReference>
<dbReference type="GO" id="GO:0004139">
    <property type="term" value="F:deoxyribose-phosphate aldolase activity"/>
    <property type="evidence" value="ECO:0007669"/>
    <property type="project" value="UniProtKB-UniRule"/>
</dbReference>
<evidence type="ECO:0000256" key="5">
    <source>
        <dbReference type="ARBA" id="ARBA00048791"/>
    </source>
</evidence>
<name>A0A1D8JGQ5_9BACL</name>
<dbReference type="InterPro" id="IPR002915">
    <property type="entry name" value="DeoC/FbaB/LacD_aldolase"/>
</dbReference>
<organism evidence="8 9">
    <name type="scientific">Sporosarcina ureilytica</name>
    <dbReference type="NCBI Taxonomy" id="298596"/>
    <lineage>
        <taxon>Bacteria</taxon>
        <taxon>Bacillati</taxon>
        <taxon>Bacillota</taxon>
        <taxon>Bacilli</taxon>
        <taxon>Bacillales</taxon>
        <taxon>Caryophanaceae</taxon>
        <taxon>Sporosarcina</taxon>
    </lineage>
</organism>
<gene>
    <name evidence="7" type="primary">deoC</name>
    <name evidence="8" type="ORF">BI350_10345</name>
</gene>
<evidence type="ECO:0000313" key="8">
    <source>
        <dbReference type="EMBL" id="AOV07895.1"/>
    </source>
</evidence>
<dbReference type="NCBIfam" id="TIGR00126">
    <property type="entry name" value="deoC"/>
    <property type="match status" value="1"/>
</dbReference>
<evidence type="ECO:0000256" key="7">
    <source>
        <dbReference type="HAMAP-Rule" id="MF_00114"/>
    </source>
</evidence>
<dbReference type="GO" id="GO:0005737">
    <property type="term" value="C:cytoplasm"/>
    <property type="evidence" value="ECO:0007669"/>
    <property type="project" value="UniProtKB-SubCell"/>
</dbReference>
<evidence type="ECO:0000256" key="6">
    <source>
        <dbReference type="ARBA" id="ARBA00056337"/>
    </source>
</evidence>
<dbReference type="PANTHER" id="PTHR10889:SF1">
    <property type="entry name" value="DEOXYRIBOSE-PHOSPHATE ALDOLASE"/>
    <property type="match status" value="1"/>
</dbReference>
<dbReference type="HAMAP" id="MF_00114">
    <property type="entry name" value="DeoC_type1"/>
    <property type="match status" value="1"/>
</dbReference>
<keyword evidence="2 7" id="KW-0963">Cytoplasm</keyword>
<proteinExistence type="inferred from homology"/>
<comment type="subcellular location">
    <subcellularLocation>
        <location evidence="7">Cytoplasm</location>
    </subcellularLocation>
</comment>
<sequence length="223" mass="23639">MNTDFAKYIDHTLLKADAKKDAIIDLCNEAKMYSFASVCVNPTWVKTAAEMLEGTPVKVCTVIGFPLGASTTETKAFETTSAIQNGATEIDMVVNIGALRSRDDELVKRDIQAVVEAAADKAIVKVIIETSLLTDSEKRTACELAVVAGADFVKTSTGFSTGGATVEDVKLMRAVVGPELGVKASGGVRSFEDMEQMIEAGATRIGASSGVQIMNGLKSKEDY</sequence>
<dbReference type="Pfam" id="PF01791">
    <property type="entry name" value="DeoC"/>
    <property type="match status" value="1"/>
</dbReference>
<dbReference type="InterPro" id="IPR028581">
    <property type="entry name" value="DeoC_typeI"/>
</dbReference>
<reference evidence="8 9" key="1">
    <citation type="submission" date="2016-09" db="EMBL/GenBank/DDBJ databases">
        <title>Complete genome sequence of the Lysinibacillus sphaericus LMG 22257, a specie of Bacillus with ureolytic activity that can effectively biodeposit calcium carbonate.</title>
        <authorList>
            <person name="Yan W."/>
        </authorList>
    </citation>
    <scope>NUCLEOTIDE SEQUENCE [LARGE SCALE GENOMIC DNA]</scope>
    <source>
        <strain evidence="8 9">LMG 22257</strain>
    </source>
</reference>
<dbReference type="Proteomes" id="UP000185746">
    <property type="component" value="Chromosome"/>
</dbReference>
<feature type="active site" description="Proton donor/acceptor" evidence="7">
    <location>
        <position position="91"/>
    </location>
</feature>
<accession>A0A1D8JGQ5</accession>
<dbReference type="PANTHER" id="PTHR10889">
    <property type="entry name" value="DEOXYRIBOSE-PHOSPHATE ALDOLASE"/>
    <property type="match status" value="1"/>
</dbReference>
<comment type="pathway">
    <text evidence="7">Carbohydrate degradation; 2-deoxy-D-ribose 1-phosphate degradation; D-glyceraldehyde 3-phosphate and acetaldehyde from 2-deoxy-alpha-D-ribose 1-phosphate: step 2/2.</text>
</comment>
<dbReference type="GO" id="GO:0006018">
    <property type="term" value="P:2-deoxyribose 1-phosphate catabolic process"/>
    <property type="evidence" value="ECO:0007669"/>
    <property type="project" value="UniProtKB-UniRule"/>
</dbReference>
<dbReference type="InterPro" id="IPR011343">
    <property type="entry name" value="DeoC"/>
</dbReference>
<dbReference type="GO" id="GO:0016052">
    <property type="term" value="P:carbohydrate catabolic process"/>
    <property type="evidence" value="ECO:0007669"/>
    <property type="project" value="TreeGrafter"/>
</dbReference>
<feature type="active site" description="Proton donor/acceptor" evidence="7">
    <location>
        <position position="183"/>
    </location>
</feature>
<dbReference type="SUPFAM" id="SSF51569">
    <property type="entry name" value="Aldolase"/>
    <property type="match status" value="1"/>
</dbReference>
<keyword evidence="4 7" id="KW-0704">Schiff base</keyword>
<dbReference type="RefSeq" id="WP_075528041.1">
    <property type="nucleotide sequence ID" value="NZ_CP017560.1"/>
</dbReference>
<dbReference type="GO" id="GO:0009264">
    <property type="term" value="P:deoxyribonucleotide catabolic process"/>
    <property type="evidence" value="ECO:0007669"/>
    <property type="project" value="UniProtKB-UniRule"/>
</dbReference>
<dbReference type="AlphaFoldDB" id="A0A1D8JGQ5"/>
<dbReference type="Gene3D" id="3.20.20.70">
    <property type="entry name" value="Aldolase class I"/>
    <property type="match status" value="1"/>
</dbReference>
<comment type="similarity">
    <text evidence="1 7">Belongs to the DeoC/FbaB aldolase family. DeoC type 1 subfamily.</text>
</comment>
<evidence type="ECO:0000256" key="3">
    <source>
        <dbReference type="ARBA" id="ARBA00023239"/>
    </source>
</evidence>
<comment type="function">
    <text evidence="6 7">Catalyzes a reversible aldol reaction between acetaldehyde and D-glyceraldehyde 3-phosphate to generate 2-deoxy-D-ribose 5-phosphate.</text>
</comment>
<dbReference type="PIRSF" id="PIRSF001357">
    <property type="entry name" value="DeoC"/>
    <property type="match status" value="1"/>
</dbReference>
<comment type="catalytic activity">
    <reaction evidence="5 7">
        <text>2-deoxy-D-ribose 5-phosphate = D-glyceraldehyde 3-phosphate + acetaldehyde</text>
        <dbReference type="Rhea" id="RHEA:12821"/>
        <dbReference type="ChEBI" id="CHEBI:15343"/>
        <dbReference type="ChEBI" id="CHEBI:59776"/>
        <dbReference type="ChEBI" id="CHEBI:62877"/>
        <dbReference type="EC" id="4.1.2.4"/>
    </reaction>
</comment>
<feature type="active site" description="Schiff-base intermediate with acetaldehyde" evidence="7">
    <location>
        <position position="154"/>
    </location>
</feature>